<comment type="caution">
    <text evidence="1">The sequence shown here is derived from an EMBL/GenBank/DDBJ whole genome shotgun (WGS) entry which is preliminary data.</text>
</comment>
<proteinExistence type="predicted"/>
<gene>
    <name evidence="1" type="ORF">DERP_005758</name>
</gene>
<reference evidence="1 2" key="1">
    <citation type="journal article" date="2018" name="J. Allergy Clin. Immunol.">
        <title>High-quality assembly of Dermatophagoides pteronyssinus genome and transcriptome reveals a wide range of novel allergens.</title>
        <authorList>
            <person name="Liu X.Y."/>
            <person name="Yang K.Y."/>
            <person name="Wang M.Q."/>
            <person name="Kwok J.S."/>
            <person name="Zeng X."/>
            <person name="Yang Z."/>
            <person name="Xiao X.J."/>
            <person name="Lau C.P."/>
            <person name="Li Y."/>
            <person name="Huang Z.M."/>
            <person name="Ba J.G."/>
            <person name="Yim A.K."/>
            <person name="Ouyang C.Y."/>
            <person name="Ngai S.M."/>
            <person name="Chan T.F."/>
            <person name="Leung E.L."/>
            <person name="Liu L."/>
            <person name="Liu Z.G."/>
            <person name="Tsui S.K."/>
        </authorList>
    </citation>
    <scope>NUCLEOTIDE SEQUENCE [LARGE SCALE GENOMIC DNA]</scope>
    <source>
        <strain evidence="1">Derp</strain>
    </source>
</reference>
<dbReference type="Proteomes" id="UP000887458">
    <property type="component" value="Unassembled WGS sequence"/>
</dbReference>
<dbReference type="EMBL" id="NJHN03000060">
    <property type="protein sequence ID" value="KAH9419251.1"/>
    <property type="molecule type" value="Genomic_DNA"/>
</dbReference>
<evidence type="ECO:0000313" key="1">
    <source>
        <dbReference type="EMBL" id="KAH9419251.1"/>
    </source>
</evidence>
<reference evidence="1 2" key="2">
    <citation type="journal article" date="2022" name="Mol. Biol. Evol.">
        <title>Comparative Genomics Reveals Insights into the Divergent Evolution of Astigmatic Mites and Household Pest Adaptations.</title>
        <authorList>
            <person name="Xiong Q."/>
            <person name="Wan A.T."/>
            <person name="Liu X."/>
            <person name="Fung C.S."/>
            <person name="Xiao X."/>
            <person name="Malainual N."/>
            <person name="Hou J."/>
            <person name="Wang L."/>
            <person name="Wang M."/>
            <person name="Yang K.Y."/>
            <person name="Cui Y."/>
            <person name="Leung E.L."/>
            <person name="Nong W."/>
            <person name="Shin S.K."/>
            <person name="Au S.W."/>
            <person name="Jeong K.Y."/>
            <person name="Chew F.T."/>
            <person name="Hui J.H."/>
            <person name="Leung T.F."/>
            <person name="Tungtrongchitr A."/>
            <person name="Zhong N."/>
            <person name="Liu Z."/>
            <person name="Tsui S.K."/>
        </authorList>
    </citation>
    <scope>NUCLEOTIDE SEQUENCE [LARGE SCALE GENOMIC DNA]</scope>
    <source>
        <strain evidence="1">Derp</strain>
    </source>
</reference>
<keyword evidence="2" id="KW-1185">Reference proteome</keyword>
<name>A0ABQ8J9G5_DERPT</name>
<organism evidence="1 2">
    <name type="scientific">Dermatophagoides pteronyssinus</name>
    <name type="common">European house dust mite</name>
    <dbReference type="NCBI Taxonomy" id="6956"/>
    <lineage>
        <taxon>Eukaryota</taxon>
        <taxon>Metazoa</taxon>
        <taxon>Ecdysozoa</taxon>
        <taxon>Arthropoda</taxon>
        <taxon>Chelicerata</taxon>
        <taxon>Arachnida</taxon>
        <taxon>Acari</taxon>
        <taxon>Acariformes</taxon>
        <taxon>Sarcoptiformes</taxon>
        <taxon>Astigmata</taxon>
        <taxon>Psoroptidia</taxon>
        <taxon>Analgoidea</taxon>
        <taxon>Pyroglyphidae</taxon>
        <taxon>Dermatophagoidinae</taxon>
        <taxon>Dermatophagoides</taxon>
    </lineage>
</organism>
<accession>A0ABQ8J9G5</accession>
<sequence length="71" mass="8335">MNNENIIQHPPQRYTFIVKILNNLIDLEFKVSFTCISIIFLQPHVKHDGDQRSKKLRLAMLVCHPTFTLSQ</sequence>
<evidence type="ECO:0000313" key="2">
    <source>
        <dbReference type="Proteomes" id="UP000887458"/>
    </source>
</evidence>
<protein>
    <submittedName>
        <fullName evidence="1">Uncharacterized protein</fullName>
    </submittedName>
</protein>